<feature type="transmembrane region" description="Helical" evidence="6">
    <location>
        <begin position="257"/>
        <end position="276"/>
    </location>
</feature>
<evidence type="ECO:0000256" key="6">
    <source>
        <dbReference type="SAM" id="Phobius"/>
    </source>
</evidence>
<evidence type="ECO:0000256" key="3">
    <source>
        <dbReference type="ARBA" id="ARBA00022692"/>
    </source>
</evidence>
<feature type="transmembrane region" description="Helical" evidence="6">
    <location>
        <begin position="499"/>
        <end position="517"/>
    </location>
</feature>
<dbReference type="EMBL" id="LVKK01000018">
    <property type="protein sequence ID" value="OAG42113.1"/>
    <property type="molecule type" value="Genomic_DNA"/>
</dbReference>
<dbReference type="InterPro" id="IPR002293">
    <property type="entry name" value="AA/rel_permease1"/>
</dbReference>
<accession>A0A177FCS9</accession>
<protein>
    <recommendedName>
        <fullName evidence="9">Amino acid permease/ SLC12A domain-containing protein</fullName>
    </recommendedName>
</protein>
<feature type="transmembrane region" description="Helical" evidence="6">
    <location>
        <begin position="297"/>
        <end position="321"/>
    </location>
</feature>
<organism evidence="7 8">
    <name type="scientific">Fonsecaea monophora</name>
    <dbReference type="NCBI Taxonomy" id="254056"/>
    <lineage>
        <taxon>Eukaryota</taxon>
        <taxon>Fungi</taxon>
        <taxon>Dikarya</taxon>
        <taxon>Ascomycota</taxon>
        <taxon>Pezizomycotina</taxon>
        <taxon>Eurotiomycetes</taxon>
        <taxon>Chaetothyriomycetidae</taxon>
        <taxon>Chaetothyriales</taxon>
        <taxon>Herpotrichiellaceae</taxon>
        <taxon>Fonsecaea</taxon>
    </lineage>
</organism>
<proteinExistence type="predicted"/>
<dbReference type="Proteomes" id="UP000077002">
    <property type="component" value="Unassembled WGS sequence"/>
</dbReference>
<evidence type="ECO:0000313" key="7">
    <source>
        <dbReference type="EMBL" id="OAG42113.1"/>
    </source>
</evidence>
<reference evidence="7 8" key="1">
    <citation type="submission" date="2016-03" db="EMBL/GenBank/DDBJ databases">
        <title>Draft genome sequence of the Fonsecaea monophora CBS 269.37.</title>
        <authorList>
            <person name="Bombassaro A."/>
            <person name="Vinicius W.A."/>
            <person name="De Hoog S."/>
            <person name="Sun J."/>
            <person name="Souza E.M."/>
            <person name="Raittz R.T."/>
            <person name="Costa F."/>
            <person name="Leao A.C."/>
            <person name="Tadra-Sfeir M.Z."/>
            <person name="Baura V."/>
            <person name="Balsanelli E."/>
            <person name="Pedrosa F.O."/>
            <person name="Moreno L.F."/>
            <person name="Steffens M.B."/>
            <person name="Xi L."/>
            <person name="Bocca A.L."/>
            <person name="Felipe M.S."/>
            <person name="Teixeira M."/>
            <person name="Telles Filho F.Q."/>
            <person name="Azevedo C.M."/>
            <person name="Gomes R."/>
            <person name="Vicente V.A."/>
        </authorList>
    </citation>
    <scope>NUCLEOTIDE SEQUENCE [LARGE SCALE GENOMIC DNA]</scope>
    <source>
        <strain evidence="7 8">CBS 269.37</strain>
    </source>
</reference>
<feature type="transmembrane region" description="Helical" evidence="6">
    <location>
        <begin position="351"/>
        <end position="376"/>
    </location>
</feature>
<comment type="subcellular location">
    <subcellularLocation>
        <location evidence="1">Membrane</location>
        <topology evidence="1">Multi-pass membrane protein</topology>
    </subcellularLocation>
</comment>
<dbReference type="Pfam" id="PF13520">
    <property type="entry name" value="AA_permease_2"/>
    <property type="match status" value="1"/>
</dbReference>
<dbReference type="Gene3D" id="1.20.1740.10">
    <property type="entry name" value="Amino acid/polyamine transporter I"/>
    <property type="match status" value="1"/>
</dbReference>
<dbReference type="AlphaFoldDB" id="A0A177FCS9"/>
<feature type="transmembrane region" description="Helical" evidence="6">
    <location>
        <begin position="144"/>
        <end position="176"/>
    </location>
</feature>
<keyword evidence="5 6" id="KW-0472">Membrane</keyword>
<keyword evidence="2" id="KW-0813">Transport</keyword>
<feature type="transmembrane region" description="Helical" evidence="6">
    <location>
        <begin position="215"/>
        <end position="237"/>
    </location>
</feature>
<feature type="transmembrane region" description="Helical" evidence="6">
    <location>
        <begin position="465"/>
        <end position="487"/>
    </location>
</feature>
<dbReference type="GO" id="GO:0022857">
    <property type="term" value="F:transmembrane transporter activity"/>
    <property type="evidence" value="ECO:0007669"/>
    <property type="project" value="InterPro"/>
</dbReference>
<name>A0A177FCS9_9EURO</name>
<evidence type="ECO:0008006" key="9">
    <source>
        <dbReference type="Google" id="ProtNLM"/>
    </source>
</evidence>
<feature type="transmembrane region" description="Helical" evidence="6">
    <location>
        <begin position="397"/>
        <end position="417"/>
    </location>
</feature>
<dbReference type="PANTHER" id="PTHR45649:SF11">
    <property type="entry name" value="TRANSPORTER, PUTATIVE (EUROFUNG)-RELATED"/>
    <property type="match status" value="1"/>
</dbReference>
<feature type="transmembrane region" description="Helical" evidence="6">
    <location>
        <begin position="188"/>
        <end position="208"/>
    </location>
</feature>
<evidence type="ECO:0000256" key="5">
    <source>
        <dbReference type="ARBA" id="ARBA00023136"/>
    </source>
</evidence>
<evidence type="ECO:0000313" key="8">
    <source>
        <dbReference type="Proteomes" id="UP000077002"/>
    </source>
</evidence>
<keyword evidence="3 6" id="KW-0812">Transmembrane</keyword>
<comment type="caution">
    <text evidence="7">The sequence shown here is derived from an EMBL/GenBank/DDBJ whole genome shotgun (WGS) entry which is preliminary data.</text>
</comment>
<keyword evidence="8" id="KW-1185">Reference proteome</keyword>
<gene>
    <name evidence="7" type="ORF">AYO21_03567</name>
</gene>
<dbReference type="PANTHER" id="PTHR45649">
    <property type="entry name" value="AMINO-ACID PERMEASE BAT1"/>
    <property type="match status" value="1"/>
</dbReference>
<evidence type="ECO:0000256" key="2">
    <source>
        <dbReference type="ARBA" id="ARBA00022448"/>
    </source>
</evidence>
<feature type="transmembrane region" description="Helical" evidence="6">
    <location>
        <begin position="423"/>
        <end position="445"/>
    </location>
</feature>
<dbReference type="OrthoDB" id="2417308at2759"/>
<dbReference type="RefSeq" id="XP_022514065.1">
    <property type="nucleotide sequence ID" value="XM_022653541.1"/>
</dbReference>
<dbReference type="GeneID" id="34598738"/>
<evidence type="ECO:0000256" key="1">
    <source>
        <dbReference type="ARBA" id="ARBA00004141"/>
    </source>
</evidence>
<sequence length="544" mass="59601">MAEPLAKMIHSKPTGLEPVPSLEIGAMEIVENNVTEAQGHQAEMPRSFSRLSSIAVGFGYDRIPLCELGLTHHSITNSWIAYLSSFAISLSYGGRPVVIFGCLIATFVQGFITLGLSEIASAFPSSGGQYHFVWVLAPLKTRRFAAFVIGWMTLLGWWIIACSGATLSAVSIIGMVSFWYPDLVLHSWQTWLVYVGVVCMTAAPVVLFPKAVPRIAQFVLTMSIVGFVICFTIVLAMKKQVVPGSTVTKLNQGTSGWPDGLGWFLGICNALFAYVGTDSPIHIAEEMHRPGRQIPEAMNTTILIGFLTTMPLMVAMMYTVADTDAVVNSALPSLEAFYQITGSKGVSTFMLAWTTVIYTVCVVPQWVTCGRMAWAFSRDNGLPFSDYFKHLHPKTKVPVRATVLSVVFCWIYGLLFIASSAAFNSIITSAVLYLNITYVVPQAILLARGRSTLPNRTLNLGKLGLFCNVFSQIAVVCILVFTCFPSFDPVQISSMNWSSVVLVGLFGLIIVLFFVTGRNFQGPEIDMALISAANQQERDLRKRK</sequence>
<evidence type="ECO:0000256" key="4">
    <source>
        <dbReference type="ARBA" id="ARBA00022989"/>
    </source>
</evidence>
<dbReference type="GO" id="GO:0016020">
    <property type="term" value="C:membrane"/>
    <property type="evidence" value="ECO:0007669"/>
    <property type="project" value="UniProtKB-SubCell"/>
</dbReference>
<keyword evidence="4 6" id="KW-1133">Transmembrane helix</keyword>